<dbReference type="RefSeq" id="WP_197312533.1">
    <property type="nucleotide sequence ID" value="NZ_JADZLT010000054.1"/>
</dbReference>
<dbReference type="EMBL" id="JADZLT010000054">
    <property type="protein sequence ID" value="MBH0239459.1"/>
    <property type="molecule type" value="Genomic_DNA"/>
</dbReference>
<feature type="region of interest" description="Disordered" evidence="1">
    <location>
        <begin position="1"/>
        <end position="31"/>
    </location>
</feature>
<dbReference type="InterPro" id="IPR009394">
    <property type="entry name" value="MmcB-like"/>
</dbReference>
<sequence>MSAPDLNPFSARALPDPSPEPGLGPSGPVLPADPRLVDGRQSEHARLVQRGVGRLLVGLGFSIVTELPLASGRRADIAALGGGGEVWIVEIKSSLEDFRSDRKWPDYRLHCDRLFFATHAGVDAGIFPVEAGLILADGFGGAVLREAPEHRLAPGTRKAMTLRFAHAAARRFHGLLDPQSGAGVGF</sequence>
<proteinExistence type="predicted"/>
<protein>
    <submittedName>
        <fullName evidence="2">MmcB family DNA repair protein</fullName>
    </submittedName>
</protein>
<dbReference type="Pfam" id="PF06319">
    <property type="entry name" value="MmcB-like"/>
    <property type="match status" value="1"/>
</dbReference>
<keyword evidence="3" id="KW-1185">Reference proteome</keyword>
<dbReference type="AlphaFoldDB" id="A0A931I4N2"/>
<organism evidence="2 3">
    <name type="scientific">Methylobrevis albus</name>
    <dbReference type="NCBI Taxonomy" id="2793297"/>
    <lineage>
        <taxon>Bacteria</taxon>
        <taxon>Pseudomonadati</taxon>
        <taxon>Pseudomonadota</taxon>
        <taxon>Alphaproteobacteria</taxon>
        <taxon>Hyphomicrobiales</taxon>
        <taxon>Pleomorphomonadaceae</taxon>
        <taxon>Methylobrevis</taxon>
    </lineage>
</organism>
<accession>A0A931I4N2</accession>
<dbReference type="Proteomes" id="UP000631694">
    <property type="component" value="Unassembled WGS sequence"/>
</dbReference>
<evidence type="ECO:0000256" key="1">
    <source>
        <dbReference type="SAM" id="MobiDB-lite"/>
    </source>
</evidence>
<evidence type="ECO:0000313" key="3">
    <source>
        <dbReference type="Proteomes" id="UP000631694"/>
    </source>
</evidence>
<gene>
    <name evidence="2" type="ORF">I5731_16670</name>
</gene>
<name>A0A931I4N2_9HYPH</name>
<reference evidence="2" key="1">
    <citation type="submission" date="2020-12" db="EMBL/GenBank/DDBJ databases">
        <title>Methylobrevis albus sp. nov., isolated from fresh water lack sediment.</title>
        <authorList>
            <person name="Zou Q."/>
        </authorList>
    </citation>
    <scope>NUCLEOTIDE SEQUENCE</scope>
    <source>
        <strain evidence="2">L22</strain>
    </source>
</reference>
<evidence type="ECO:0000313" key="2">
    <source>
        <dbReference type="EMBL" id="MBH0239459.1"/>
    </source>
</evidence>
<comment type="caution">
    <text evidence="2">The sequence shown here is derived from an EMBL/GenBank/DDBJ whole genome shotgun (WGS) entry which is preliminary data.</text>
</comment>